<feature type="compositionally biased region" description="Acidic residues" evidence="1">
    <location>
        <begin position="754"/>
        <end position="763"/>
    </location>
</feature>
<feature type="compositionally biased region" description="Basic and acidic residues" evidence="1">
    <location>
        <begin position="764"/>
        <end position="773"/>
    </location>
</feature>
<feature type="compositionally biased region" description="Polar residues" evidence="1">
    <location>
        <begin position="1"/>
        <end position="19"/>
    </location>
</feature>
<dbReference type="EMBL" id="JAYKXP010000002">
    <property type="protein sequence ID" value="KAK7060804.1"/>
    <property type="molecule type" value="Genomic_DNA"/>
</dbReference>
<proteinExistence type="predicted"/>
<gene>
    <name evidence="2" type="ORF">VNI00_000537</name>
</gene>
<feature type="region of interest" description="Disordered" evidence="1">
    <location>
        <begin position="558"/>
        <end position="586"/>
    </location>
</feature>
<feature type="compositionally biased region" description="Polar residues" evidence="1">
    <location>
        <begin position="80"/>
        <end position="93"/>
    </location>
</feature>
<feature type="region of interest" description="Disordered" evidence="1">
    <location>
        <begin position="187"/>
        <end position="220"/>
    </location>
</feature>
<feature type="region of interest" description="Disordered" evidence="1">
    <location>
        <begin position="659"/>
        <end position="773"/>
    </location>
</feature>
<feature type="compositionally biased region" description="Basic and acidic residues" evidence="1">
    <location>
        <begin position="728"/>
        <end position="738"/>
    </location>
</feature>
<comment type="caution">
    <text evidence="2">The sequence shown here is derived from an EMBL/GenBank/DDBJ whole genome shotgun (WGS) entry which is preliminary data.</text>
</comment>
<feature type="compositionally biased region" description="Basic residues" evidence="1">
    <location>
        <begin position="102"/>
        <end position="112"/>
    </location>
</feature>
<accession>A0AAW0E8I1</accession>
<feature type="region of interest" description="Disordered" evidence="1">
    <location>
        <begin position="319"/>
        <end position="351"/>
    </location>
</feature>
<sequence>MTTRQMLKRNISTEPQNDTAFKKPKIRKPLQSQAKYAYETPHPTAQSQSEVYKLPSSVGSHVSPSDFSPIPKPSNPRRGISSTNLKENTTTGNPFIKERFSQKKYGKNRTRARAALESPFGSATASPENTSASKPAEQTDSPTLTEHFPIDSLPKPRRPSAPTPPRFSDWNYNPSNTVSAVDLPALKNQNSFAQTNADDEPHDSIFSRSPSHAIDFNRPPSQLSLYDYTRTIAYDSSADTPMESFGSSNDDFSRNIAAASTPFKLSLPPKSFRSPGGKLYSSYHSRLAVSDTETDSDPCDWDSDDGTTTNGSIFRSLKMVSRSRARSGSGFTTPSPEDSEDEEMSHYQDRSTWVEDSLISAPDTMEWKIRPRNARSDAFMRRVDGNLDVDMTNDEKEGVKGRLEGMFDNLMIASDELKTRNTRPRLPSLGQIEPSPALVIRTRSLGDSVDLPSATSEDNSKCSQTTVGLARRTRSGTVVAPPTTSSIPLLAPALPVITSAFRRTRSGTVVLGKVDPKVGIPEGATATSATIGSSARRTRSGTVVASATQTLSSVEERQGSSFLGQSGLSIPGFSSRRTRSGSVAASGLAPVGETAALPPPVPSRRSRSGSIAALANSVGAKLASIPLPGTGMMHRTRSGTVVAPAPTPVEAQCDDVDMDQSDDAASVSTSSSKTVSVKNLDQPDDSPDPLDTLSSPQAQQSGAADSVASLGARLGLRPRAKSTASKLKGPEKSGESRQKGKGKQFFAWSGNAMDVDDQGSDDELLLKPGDRFD</sequence>
<feature type="region of interest" description="Disordered" evidence="1">
    <location>
        <begin position="287"/>
        <end position="307"/>
    </location>
</feature>
<reference evidence="2 3" key="1">
    <citation type="submission" date="2024-01" db="EMBL/GenBank/DDBJ databases">
        <title>A draft genome for a cacao thread blight-causing isolate of Paramarasmius palmivorus.</title>
        <authorList>
            <person name="Baruah I.K."/>
            <person name="Bukari Y."/>
            <person name="Amoako-Attah I."/>
            <person name="Meinhardt L.W."/>
            <person name="Bailey B.A."/>
            <person name="Cohen S.P."/>
        </authorList>
    </citation>
    <scope>NUCLEOTIDE SEQUENCE [LARGE SCALE GENOMIC DNA]</scope>
    <source>
        <strain evidence="2 3">GH-12</strain>
    </source>
</reference>
<evidence type="ECO:0000313" key="3">
    <source>
        <dbReference type="Proteomes" id="UP001383192"/>
    </source>
</evidence>
<keyword evidence="3" id="KW-1185">Reference proteome</keyword>
<evidence type="ECO:0000313" key="2">
    <source>
        <dbReference type="EMBL" id="KAK7060804.1"/>
    </source>
</evidence>
<feature type="compositionally biased region" description="Polar residues" evidence="1">
    <location>
        <begin position="121"/>
        <end position="144"/>
    </location>
</feature>
<dbReference type="AlphaFoldDB" id="A0AAW0E8I1"/>
<name>A0AAW0E8I1_9AGAR</name>
<feature type="compositionally biased region" description="Polar residues" evidence="1">
    <location>
        <begin position="57"/>
        <end position="66"/>
    </location>
</feature>
<feature type="compositionally biased region" description="Polar residues" evidence="1">
    <location>
        <begin position="187"/>
        <end position="196"/>
    </location>
</feature>
<feature type="compositionally biased region" description="Low complexity" evidence="1">
    <location>
        <begin position="663"/>
        <end position="680"/>
    </location>
</feature>
<dbReference type="Proteomes" id="UP001383192">
    <property type="component" value="Unassembled WGS sequence"/>
</dbReference>
<feature type="compositionally biased region" description="Acidic residues" evidence="1">
    <location>
        <begin position="292"/>
        <end position="305"/>
    </location>
</feature>
<protein>
    <submittedName>
        <fullName evidence="2">Uncharacterized protein</fullName>
    </submittedName>
</protein>
<organism evidence="2 3">
    <name type="scientific">Paramarasmius palmivorus</name>
    <dbReference type="NCBI Taxonomy" id="297713"/>
    <lineage>
        <taxon>Eukaryota</taxon>
        <taxon>Fungi</taxon>
        <taxon>Dikarya</taxon>
        <taxon>Basidiomycota</taxon>
        <taxon>Agaricomycotina</taxon>
        <taxon>Agaricomycetes</taxon>
        <taxon>Agaricomycetidae</taxon>
        <taxon>Agaricales</taxon>
        <taxon>Marasmiineae</taxon>
        <taxon>Marasmiaceae</taxon>
        <taxon>Paramarasmius</taxon>
    </lineage>
</organism>
<feature type="compositionally biased region" description="Low complexity" evidence="1">
    <location>
        <begin position="559"/>
        <end position="569"/>
    </location>
</feature>
<feature type="region of interest" description="Disordered" evidence="1">
    <location>
        <begin position="1"/>
        <end position="174"/>
    </location>
</feature>
<evidence type="ECO:0000256" key="1">
    <source>
        <dbReference type="SAM" id="MobiDB-lite"/>
    </source>
</evidence>